<evidence type="ECO:0000313" key="2">
    <source>
        <dbReference type="Proteomes" id="UP000287651"/>
    </source>
</evidence>
<gene>
    <name evidence="1" type="ORF">B296_00048921</name>
</gene>
<proteinExistence type="predicted"/>
<comment type="caution">
    <text evidence="1">The sequence shown here is derived from an EMBL/GenBank/DDBJ whole genome shotgun (WGS) entry which is preliminary data.</text>
</comment>
<dbReference type="Proteomes" id="UP000287651">
    <property type="component" value="Unassembled WGS sequence"/>
</dbReference>
<evidence type="ECO:0000313" key="1">
    <source>
        <dbReference type="EMBL" id="RRT33171.1"/>
    </source>
</evidence>
<accession>A0A426X128</accession>
<reference evidence="1 2" key="1">
    <citation type="journal article" date="2014" name="Agronomy (Basel)">
        <title>A Draft Genome Sequence for Ensete ventricosum, the Drought-Tolerant Tree Against Hunger.</title>
        <authorList>
            <person name="Harrison J."/>
            <person name="Moore K.A."/>
            <person name="Paszkiewicz K."/>
            <person name="Jones T."/>
            <person name="Grant M."/>
            <person name="Ambacheew D."/>
            <person name="Muzemil S."/>
            <person name="Studholme D.J."/>
        </authorList>
    </citation>
    <scope>NUCLEOTIDE SEQUENCE [LARGE SCALE GENOMIC DNA]</scope>
</reference>
<dbReference type="EMBL" id="AMZH03029756">
    <property type="protein sequence ID" value="RRT33171.1"/>
    <property type="molecule type" value="Genomic_DNA"/>
</dbReference>
<organism evidence="1 2">
    <name type="scientific">Ensete ventricosum</name>
    <name type="common">Abyssinian banana</name>
    <name type="synonym">Musa ensete</name>
    <dbReference type="NCBI Taxonomy" id="4639"/>
    <lineage>
        <taxon>Eukaryota</taxon>
        <taxon>Viridiplantae</taxon>
        <taxon>Streptophyta</taxon>
        <taxon>Embryophyta</taxon>
        <taxon>Tracheophyta</taxon>
        <taxon>Spermatophyta</taxon>
        <taxon>Magnoliopsida</taxon>
        <taxon>Liliopsida</taxon>
        <taxon>Zingiberales</taxon>
        <taxon>Musaceae</taxon>
        <taxon>Ensete</taxon>
    </lineage>
</organism>
<protein>
    <submittedName>
        <fullName evidence="1">Uncharacterized protein</fullName>
    </submittedName>
</protein>
<name>A0A426X128_ENSVE</name>
<sequence>MHRVDAVGNSLGVRRELAEGIRSLSRWRKGVSQKKPETRRKIIEGSRKACWEFAKGIRKLIGNMSGDCQKKTIRLTARISEAARLAGRWVYHHRPGFRVADDG</sequence>
<dbReference type="AlphaFoldDB" id="A0A426X128"/>